<evidence type="ECO:0000313" key="3">
    <source>
        <dbReference type="Proteomes" id="UP000242287"/>
    </source>
</evidence>
<sequence length="98" mass="11988">MQDHLREFCQKVHSRTHRICLSHNDLGQHNILVDSNNRLIGIIDWECAAWLPDYWKYTTAYYYYPHFDKWVQLLGDILGTWPDELEVEMVMWKYNDPW</sequence>
<feature type="domain" description="Protein kinase" evidence="1">
    <location>
        <begin position="1"/>
        <end position="98"/>
    </location>
</feature>
<evidence type="ECO:0000313" key="2">
    <source>
        <dbReference type="EMBL" id="PFH45955.1"/>
    </source>
</evidence>
<gene>
    <name evidence="2" type="ORF">AMATHDRAFT_70839</name>
</gene>
<dbReference type="Gene3D" id="3.90.1200.10">
    <property type="match status" value="1"/>
</dbReference>
<dbReference type="InterPro" id="IPR011009">
    <property type="entry name" value="Kinase-like_dom_sf"/>
</dbReference>
<proteinExistence type="predicted"/>
<organism evidence="2 3">
    <name type="scientific">Amanita thiersii Skay4041</name>
    <dbReference type="NCBI Taxonomy" id="703135"/>
    <lineage>
        <taxon>Eukaryota</taxon>
        <taxon>Fungi</taxon>
        <taxon>Dikarya</taxon>
        <taxon>Basidiomycota</taxon>
        <taxon>Agaricomycotina</taxon>
        <taxon>Agaricomycetes</taxon>
        <taxon>Agaricomycetidae</taxon>
        <taxon>Agaricales</taxon>
        <taxon>Pluteineae</taxon>
        <taxon>Amanitaceae</taxon>
        <taxon>Amanita</taxon>
    </lineage>
</organism>
<dbReference type="SUPFAM" id="SSF56112">
    <property type="entry name" value="Protein kinase-like (PK-like)"/>
    <property type="match status" value="1"/>
</dbReference>
<dbReference type="Pfam" id="PF01636">
    <property type="entry name" value="APH"/>
    <property type="match status" value="1"/>
</dbReference>
<dbReference type="PANTHER" id="PTHR21310:SF55">
    <property type="entry name" value="AMINOGLYCOSIDE PHOSPHOTRANSFERASE DOMAIN-CONTAINING PROTEIN"/>
    <property type="match status" value="1"/>
</dbReference>
<dbReference type="OrthoDB" id="5404599at2759"/>
<name>A0A2A9N6W8_9AGAR</name>
<dbReference type="GO" id="GO:0005524">
    <property type="term" value="F:ATP binding"/>
    <property type="evidence" value="ECO:0007669"/>
    <property type="project" value="InterPro"/>
</dbReference>
<dbReference type="InterPro" id="IPR000719">
    <property type="entry name" value="Prot_kinase_dom"/>
</dbReference>
<dbReference type="GO" id="GO:0004672">
    <property type="term" value="F:protein kinase activity"/>
    <property type="evidence" value="ECO:0007669"/>
    <property type="project" value="InterPro"/>
</dbReference>
<evidence type="ECO:0000259" key="1">
    <source>
        <dbReference type="PROSITE" id="PS50011"/>
    </source>
</evidence>
<accession>A0A2A9N6W8</accession>
<reference evidence="2 3" key="1">
    <citation type="submission" date="2014-02" db="EMBL/GenBank/DDBJ databases">
        <title>Transposable element dynamics among asymbiotic and ectomycorrhizal Amanita fungi.</title>
        <authorList>
            <consortium name="DOE Joint Genome Institute"/>
            <person name="Hess J."/>
            <person name="Skrede I."/>
            <person name="Wolfe B."/>
            <person name="LaButti K."/>
            <person name="Ohm R.A."/>
            <person name="Grigoriev I.V."/>
            <person name="Pringle A."/>
        </authorList>
    </citation>
    <scope>NUCLEOTIDE SEQUENCE [LARGE SCALE GENOMIC DNA]</scope>
    <source>
        <strain evidence="2 3">SKay4041</strain>
    </source>
</reference>
<dbReference type="PANTHER" id="PTHR21310">
    <property type="entry name" value="AMINOGLYCOSIDE PHOSPHOTRANSFERASE-RELATED-RELATED"/>
    <property type="match status" value="1"/>
</dbReference>
<keyword evidence="3" id="KW-1185">Reference proteome</keyword>
<dbReference type="PROSITE" id="PS50011">
    <property type="entry name" value="PROTEIN_KINASE_DOM"/>
    <property type="match status" value="1"/>
</dbReference>
<dbReference type="AlphaFoldDB" id="A0A2A9N6W8"/>
<dbReference type="InterPro" id="IPR002575">
    <property type="entry name" value="Aminoglycoside_PTrfase"/>
</dbReference>
<dbReference type="EMBL" id="KZ302261">
    <property type="protein sequence ID" value="PFH45955.1"/>
    <property type="molecule type" value="Genomic_DNA"/>
</dbReference>
<protein>
    <recommendedName>
        <fullName evidence="1">Protein kinase domain-containing protein</fullName>
    </recommendedName>
</protein>
<dbReference type="Proteomes" id="UP000242287">
    <property type="component" value="Unassembled WGS sequence"/>
</dbReference>
<dbReference type="InterPro" id="IPR051678">
    <property type="entry name" value="AGP_Transferase"/>
</dbReference>